<dbReference type="AlphaFoldDB" id="A0A7S0XGH5"/>
<reference evidence="2" key="1">
    <citation type="submission" date="2021-01" db="EMBL/GenBank/DDBJ databases">
        <authorList>
            <person name="Corre E."/>
            <person name="Pelletier E."/>
            <person name="Niang G."/>
            <person name="Scheremetjew M."/>
            <person name="Finn R."/>
            <person name="Kale V."/>
            <person name="Holt S."/>
            <person name="Cochrane G."/>
            <person name="Meng A."/>
            <person name="Brown T."/>
            <person name="Cohen L."/>
        </authorList>
    </citation>
    <scope>NUCLEOTIDE SEQUENCE</scope>
    <source>
        <strain evidence="2">SL-175</strain>
    </source>
</reference>
<organism evidence="2">
    <name type="scientific">Mantoniella antarctica</name>
    <dbReference type="NCBI Taxonomy" id="81844"/>
    <lineage>
        <taxon>Eukaryota</taxon>
        <taxon>Viridiplantae</taxon>
        <taxon>Chlorophyta</taxon>
        <taxon>Mamiellophyceae</taxon>
        <taxon>Mamiellales</taxon>
        <taxon>Mamiellaceae</taxon>
        <taxon>Mantoniella</taxon>
    </lineage>
</organism>
<proteinExistence type="predicted"/>
<protein>
    <submittedName>
        <fullName evidence="2">Uncharacterized protein</fullName>
    </submittedName>
</protein>
<name>A0A7S0XGH5_9CHLO</name>
<accession>A0A7S0XGH5</accession>
<feature type="region of interest" description="Disordered" evidence="1">
    <location>
        <begin position="99"/>
        <end position="125"/>
    </location>
</feature>
<evidence type="ECO:0000313" key="2">
    <source>
        <dbReference type="EMBL" id="CAD8722584.1"/>
    </source>
</evidence>
<dbReference type="EMBL" id="HBFC01036655">
    <property type="protein sequence ID" value="CAD8722584.1"/>
    <property type="molecule type" value="Transcribed_RNA"/>
</dbReference>
<sequence length="271" mass="28258">MSNAANTWDANGGRHIGTACVPLAAMRTARVLTLTTAELDTLDALGAAAPLGAGAGVASVLTPASSTVEYYDAVWPVSAAHERRMLLALAGVVRGELQRHHHSVSDADEGEDTEHPRGRSGAEVAPCSQSDYFSAVGPTTVEEDDAILAALSSLEAGGGADAVAERGADAGAGGDVVPAWVHDRPEMLGCRVRPVAVPKAPAAQTTGAVLGARDEARHGRAHAASRFAAEAAEEARAARWRRRARMAVQVRRGEKLLLEEIADDLERLARE</sequence>
<gene>
    <name evidence="2" type="ORF">MANT1106_LOCUS21799</name>
</gene>
<evidence type="ECO:0000256" key="1">
    <source>
        <dbReference type="SAM" id="MobiDB-lite"/>
    </source>
</evidence>